<protein>
    <submittedName>
        <fullName evidence="2">Uncharacterized protein</fullName>
    </submittedName>
</protein>
<evidence type="ECO:0000313" key="3">
    <source>
        <dbReference type="Proteomes" id="UP000214365"/>
    </source>
</evidence>
<sequence>MARASSFNEHFTLSFSSAAPAFNNTRRAGDETVTESKPETKTDSPRCIQRLAEKTKKAIEAVRRLGLYYKNHLNQLVASNIPSDHHHHDAIDAGSTSSYGDEMASEEELMQQVKRHHLDYVFYIGPNNSPVTTSSGITPIHEEEEQDNELRCPDISTVWAEAYAVSESDSYIERIEQNTSDQLYSLGADYEPEKELLENHIVDGTFVQGLRYARKYHQ</sequence>
<reference evidence="2 3" key="1">
    <citation type="submission" date="2015-06" db="EMBL/GenBank/DDBJ databases">
        <title>Talaromyces atroroseus IBT 11181 draft genome.</title>
        <authorList>
            <person name="Rasmussen K.B."/>
            <person name="Rasmussen S."/>
            <person name="Petersen B."/>
            <person name="Sicheritz-Ponten T."/>
            <person name="Mortensen U.H."/>
            <person name="Thrane U."/>
        </authorList>
    </citation>
    <scope>NUCLEOTIDE SEQUENCE [LARGE SCALE GENOMIC DNA]</scope>
    <source>
        <strain evidence="2 3">IBT 11181</strain>
    </source>
</reference>
<evidence type="ECO:0000313" key="2">
    <source>
        <dbReference type="EMBL" id="OKL61103.1"/>
    </source>
</evidence>
<dbReference type="RefSeq" id="XP_020121224.1">
    <property type="nucleotide sequence ID" value="XM_020265612.1"/>
</dbReference>
<feature type="compositionally biased region" description="Basic and acidic residues" evidence="1">
    <location>
        <begin position="27"/>
        <end position="44"/>
    </location>
</feature>
<keyword evidence="3" id="KW-1185">Reference proteome</keyword>
<name>A0A225ANQ5_TALAT</name>
<accession>A0A225ANQ5</accession>
<organism evidence="2 3">
    <name type="scientific">Talaromyces atroroseus</name>
    <dbReference type="NCBI Taxonomy" id="1441469"/>
    <lineage>
        <taxon>Eukaryota</taxon>
        <taxon>Fungi</taxon>
        <taxon>Dikarya</taxon>
        <taxon>Ascomycota</taxon>
        <taxon>Pezizomycotina</taxon>
        <taxon>Eurotiomycetes</taxon>
        <taxon>Eurotiomycetidae</taxon>
        <taxon>Eurotiales</taxon>
        <taxon>Trichocomaceae</taxon>
        <taxon>Talaromyces</taxon>
        <taxon>Talaromyces sect. Trachyspermi</taxon>
    </lineage>
</organism>
<dbReference type="GeneID" id="31003079"/>
<evidence type="ECO:0000256" key="1">
    <source>
        <dbReference type="SAM" id="MobiDB-lite"/>
    </source>
</evidence>
<gene>
    <name evidence="2" type="ORF">UA08_03324</name>
</gene>
<comment type="caution">
    <text evidence="2">The sequence shown here is derived from an EMBL/GenBank/DDBJ whole genome shotgun (WGS) entry which is preliminary data.</text>
</comment>
<dbReference type="OrthoDB" id="4227069at2759"/>
<dbReference type="Proteomes" id="UP000214365">
    <property type="component" value="Unassembled WGS sequence"/>
</dbReference>
<proteinExistence type="predicted"/>
<dbReference type="AlphaFoldDB" id="A0A225ANQ5"/>
<feature type="region of interest" description="Disordered" evidence="1">
    <location>
        <begin position="26"/>
        <end position="46"/>
    </location>
</feature>
<dbReference type="EMBL" id="LFMY01000004">
    <property type="protein sequence ID" value="OKL61103.1"/>
    <property type="molecule type" value="Genomic_DNA"/>
</dbReference>